<proteinExistence type="inferred from homology"/>
<comment type="similarity">
    <text evidence="1">Belongs to the peptidase S51 family.</text>
</comment>
<dbReference type="GO" id="GO:0016740">
    <property type="term" value="F:transferase activity"/>
    <property type="evidence" value="ECO:0007669"/>
    <property type="project" value="UniProtKB-KW"/>
</dbReference>
<dbReference type="GO" id="GO:0008236">
    <property type="term" value="F:serine-type peptidase activity"/>
    <property type="evidence" value="ECO:0007669"/>
    <property type="project" value="UniProtKB-KW"/>
</dbReference>
<keyword evidence="3" id="KW-0378">Hydrolase</keyword>
<evidence type="ECO:0000313" key="7">
    <source>
        <dbReference type="Proteomes" id="UP000095751"/>
    </source>
</evidence>
<name>A0A1E7FPW7_9STRA</name>
<keyword evidence="7" id="KW-1185">Reference proteome</keyword>
<keyword evidence="4" id="KW-0720">Serine protease</keyword>
<keyword evidence="6" id="KW-0315">Glutamine amidotransferase</keyword>
<dbReference type="InterPro" id="IPR029062">
    <property type="entry name" value="Class_I_gatase-like"/>
</dbReference>
<dbReference type="InParanoid" id="A0A1E7FPW7"/>
<reference evidence="6 7" key="1">
    <citation type="submission" date="2016-09" db="EMBL/GenBank/DDBJ databases">
        <title>Extensive genetic diversity and differential bi-allelic expression allows diatom success in the polar Southern Ocean.</title>
        <authorList>
            <consortium name="DOE Joint Genome Institute"/>
            <person name="Mock T."/>
            <person name="Otillar R.P."/>
            <person name="Strauss J."/>
            <person name="Dupont C."/>
            <person name="Frickenhaus S."/>
            <person name="Maumus F."/>
            <person name="Mcmullan M."/>
            <person name="Sanges R."/>
            <person name="Schmutz J."/>
            <person name="Toseland A."/>
            <person name="Valas R."/>
            <person name="Veluchamy A."/>
            <person name="Ward B.J."/>
            <person name="Allen A."/>
            <person name="Barry K."/>
            <person name="Falciatore A."/>
            <person name="Ferrante M."/>
            <person name="Fortunato A.E."/>
            <person name="Gloeckner G."/>
            <person name="Gruber A."/>
            <person name="Hipkin R."/>
            <person name="Janech M."/>
            <person name="Kroth P."/>
            <person name="Leese F."/>
            <person name="Lindquist E."/>
            <person name="Lyon B.R."/>
            <person name="Martin J."/>
            <person name="Mayer C."/>
            <person name="Parker M."/>
            <person name="Quesneville H."/>
            <person name="Raymond J."/>
            <person name="Uhlig C."/>
            <person name="Valentin K.U."/>
            <person name="Worden A.Z."/>
            <person name="Armbrust E.V."/>
            <person name="Bowler C."/>
            <person name="Green B."/>
            <person name="Moulton V."/>
            <person name="Van Oosterhout C."/>
            <person name="Grigoriev I."/>
        </authorList>
    </citation>
    <scope>NUCLEOTIDE SEQUENCE [LARGE SCALE GENOMIC DNA]</scope>
    <source>
        <strain evidence="6 7">CCMP1102</strain>
    </source>
</reference>
<evidence type="ECO:0000256" key="4">
    <source>
        <dbReference type="ARBA" id="ARBA00022825"/>
    </source>
</evidence>
<sequence length="448" mass="49665">MSSKPRTSLRTSRASRASRLRRKTLTTTPYKPPNQIKGIFAGSGLLLNISCMAEQLVKLSGKAKEDCIVLYLGTASYDIELKTKNQTSWYEKNCKQLIVLDVVANAPKTSYMRECIVDKADIIIVSGGNTSFAIRRWRKMGIDKLLREACFEKGVVMAGGSAGAICWFDGGHSDSLDPDSFKEAKLAGVGAKDFEDGEDDVEDDDEDDDEDAEEDEEDADWGYMRVDGLGFIPGLCCPHHDRIQSNGVLRAYDMDEMILRHPTEIGICIDHNAAFQINGNEYKVLYPKVTTDEEDIETIDPVFLVGSVSPDGTFDPNRTGIPGCWIKHIIDGNVVDRMLCPDIGEVSSILVIPESIRQSTRNLKIARSENPDTGPMRMSYMATNNTIANSTTFSPKSKRNTLSKLKEAMNLTDVQRSTSLSPTTTPGRTSLLEQIFDDDNEDDNEDEE</sequence>
<dbReference type="KEGG" id="fcy:FRACYDRAFT_182301"/>
<dbReference type="InterPro" id="IPR005320">
    <property type="entry name" value="Peptidase_S51"/>
</dbReference>
<dbReference type="GO" id="GO:0006508">
    <property type="term" value="P:proteolysis"/>
    <property type="evidence" value="ECO:0007669"/>
    <property type="project" value="UniProtKB-KW"/>
</dbReference>
<dbReference type="Pfam" id="PF03575">
    <property type="entry name" value="Peptidase_S51"/>
    <property type="match status" value="1"/>
</dbReference>
<evidence type="ECO:0000256" key="2">
    <source>
        <dbReference type="ARBA" id="ARBA00022670"/>
    </source>
</evidence>
<dbReference type="Proteomes" id="UP000095751">
    <property type="component" value="Unassembled WGS sequence"/>
</dbReference>
<feature type="compositionally biased region" description="Low complexity" evidence="5">
    <location>
        <begin position="1"/>
        <end position="15"/>
    </location>
</feature>
<keyword evidence="2" id="KW-0645">Protease</keyword>
<feature type="compositionally biased region" description="Polar residues" evidence="5">
    <location>
        <begin position="413"/>
        <end position="432"/>
    </location>
</feature>
<feature type="compositionally biased region" description="Acidic residues" evidence="5">
    <location>
        <begin position="435"/>
        <end position="448"/>
    </location>
</feature>
<gene>
    <name evidence="6" type="ORF">FRACYDRAFT_182301</name>
</gene>
<accession>A0A1E7FPW7</accession>
<dbReference type="PANTHER" id="PTHR20842:SF0">
    <property type="entry name" value="ALPHA-ASPARTYL DIPEPTIDASE"/>
    <property type="match status" value="1"/>
</dbReference>
<dbReference type="EMBL" id="KV784355">
    <property type="protein sequence ID" value="OEU20198.1"/>
    <property type="molecule type" value="Genomic_DNA"/>
</dbReference>
<feature type="compositionally biased region" description="Acidic residues" evidence="5">
    <location>
        <begin position="195"/>
        <end position="219"/>
    </location>
</feature>
<organism evidence="6 7">
    <name type="scientific">Fragilariopsis cylindrus CCMP1102</name>
    <dbReference type="NCBI Taxonomy" id="635003"/>
    <lineage>
        <taxon>Eukaryota</taxon>
        <taxon>Sar</taxon>
        <taxon>Stramenopiles</taxon>
        <taxon>Ochrophyta</taxon>
        <taxon>Bacillariophyta</taxon>
        <taxon>Bacillariophyceae</taxon>
        <taxon>Bacillariophycidae</taxon>
        <taxon>Bacillariales</taxon>
        <taxon>Bacillariaceae</taxon>
        <taxon>Fragilariopsis</taxon>
    </lineage>
</organism>
<evidence type="ECO:0000256" key="5">
    <source>
        <dbReference type="SAM" id="MobiDB-lite"/>
    </source>
</evidence>
<feature type="region of interest" description="Disordered" evidence="5">
    <location>
        <begin position="192"/>
        <end position="219"/>
    </location>
</feature>
<evidence type="ECO:0000256" key="1">
    <source>
        <dbReference type="ARBA" id="ARBA00006534"/>
    </source>
</evidence>
<dbReference type="Gene3D" id="3.40.50.880">
    <property type="match status" value="1"/>
</dbReference>
<keyword evidence="6" id="KW-0808">Transferase</keyword>
<dbReference type="SUPFAM" id="SSF52317">
    <property type="entry name" value="Class I glutamine amidotransferase-like"/>
    <property type="match status" value="1"/>
</dbReference>
<protein>
    <submittedName>
        <fullName evidence="6">Class I glutamine amidotransferase-like protein</fullName>
    </submittedName>
</protein>
<evidence type="ECO:0000256" key="3">
    <source>
        <dbReference type="ARBA" id="ARBA00022801"/>
    </source>
</evidence>
<dbReference type="OrthoDB" id="61042at2759"/>
<feature type="region of interest" description="Disordered" evidence="5">
    <location>
        <begin position="413"/>
        <end position="448"/>
    </location>
</feature>
<dbReference type="PANTHER" id="PTHR20842">
    <property type="entry name" value="PROTEASE S51 ALPHA-ASPARTYL DIPEPTIDASE"/>
    <property type="match status" value="1"/>
</dbReference>
<dbReference type="AlphaFoldDB" id="A0A1E7FPW7"/>
<evidence type="ECO:0000313" key="6">
    <source>
        <dbReference type="EMBL" id="OEU20198.1"/>
    </source>
</evidence>
<feature type="region of interest" description="Disordered" evidence="5">
    <location>
        <begin position="1"/>
        <end position="29"/>
    </location>
</feature>